<gene>
    <name evidence="1" type="ORF">FQA45_09830</name>
</gene>
<sequence length="104" mass="11278">MQEADINDYRGAKHVAPRRQVDGRTRLAAVIGIGAVLAFPDVSNDLLDNALAAGLYKYSMRKDHSSITAEQTSLAAASIDGGGSAHYDFNTRWLFTQPSDLKQP</sequence>
<dbReference type="Proteomes" id="UP000320717">
    <property type="component" value="Chromosome"/>
</dbReference>
<name>A0ABX5YAA6_9MICC</name>
<keyword evidence="2" id="KW-1185">Reference proteome</keyword>
<dbReference type="EMBL" id="CP042260">
    <property type="protein sequence ID" value="QDY66598.1"/>
    <property type="molecule type" value="Genomic_DNA"/>
</dbReference>
<evidence type="ECO:0000313" key="1">
    <source>
        <dbReference type="EMBL" id="QDY66598.1"/>
    </source>
</evidence>
<organism evidence="1 2">
    <name type="scientific">Glutamicibacter halophytocola</name>
    <dbReference type="NCBI Taxonomy" id="1933880"/>
    <lineage>
        <taxon>Bacteria</taxon>
        <taxon>Bacillati</taxon>
        <taxon>Actinomycetota</taxon>
        <taxon>Actinomycetes</taxon>
        <taxon>Micrococcales</taxon>
        <taxon>Micrococcaceae</taxon>
        <taxon>Glutamicibacter</taxon>
    </lineage>
</organism>
<accession>A0ABX5YAA6</accession>
<protein>
    <submittedName>
        <fullName evidence="1">Uncharacterized protein</fullName>
    </submittedName>
</protein>
<reference evidence="1 2" key="1">
    <citation type="submission" date="2019-07" db="EMBL/GenBank/DDBJ databases">
        <title>Complete Genome Sequence of drought tolerant Plant Growth-Promoting Rhizobacterium Glutamicibacter halophytocola DR408.</title>
        <authorList>
            <person name="Nishu S.D."/>
            <person name="Lee T.K."/>
        </authorList>
    </citation>
    <scope>NUCLEOTIDE SEQUENCE [LARGE SCALE GENOMIC DNA]</scope>
    <source>
        <strain evidence="1 2">DR408</strain>
    </source>
</reference>
<evidence type="ECO:0000313" key="2">
    <source>
        <dbReference type="Proteomes" id="UP000320717"/>
    </source>
</evidence>
<proteinExistence type="predicted"/>